<gene>
    <name evidence="2" type="ORF">A3F61_03035</name>
</gene>
<evidence type="ECO:0000313" key="2">
    <source>
        <dbReference type="EMBL" id="OGY12590.1"/>
    </source>
</evidence>
<reference evidence="2 3" key="1">
    <citation type="journal article" date="2016" name="Nat. Commun.">
        <title>Thousands of microbial genomes shed light on interconnected biogeochemical processes in an aquifer system.</title>
        <authorList>
            <person name="Anantharaman K."/>
            <person name="Brown C.T."/>
            <person name="Hug L.A."/>
            <person name="Sharon I."/>
            <person name="Castelle C.J."/>
            <person name="Probst A.J."/>
            <person name="Thomas B.C."/>
            <person name="Singh A."/>
            <person name="Wilkins M.J."/>
            <person name="Karaoz U."/>
            <person name="Brodie E.L."/>
            <person name="Williams K.H."/>
            <person name="Hubbard S.S."/>
            <person name="Banfield J.F."/>
        </authorList>
    </citation>
    <scope>NUCLEOTIDE SEQUENCE [LARGE SCALE GENOMIC DNA]</scope>
</reference>
<organism evidence="2 3">
    <name type="scientific">Candidatus Blackburnbacteria bacterium RIFCSPHIGHO2_12_FULL_41_13b</name>
    <dbReference type="NCBI Taxonomy" id="1797517"/>
    <lineage>
        <taxon>Bacteria</taxon>
        <taxon>Candidatus Blackburniibacteriota</taxon>
    </lineage>
</organism>
<name>A0A1G1VB02_9BACT</name>
<accession>A0A1G1VB02</accession>
<evidence type="ECO:0000256" key="1">
    <source>
        <dbReference type="SAM" id="MobiDB-lite"/>
    </source>
</evidence>
<comment type="caution">
    <text evidence="2">The sequence shown here is derived from an EMBL/GenBank/DDBJ whole genome shotgun (WGS) entry which is preliminary data.</text>
</comment>
<feature type="region of interest" description="Disordered" evidence="1">
    <location>
        <begin position="1"/>
        <end position="25"/>
    </location>
</feature>
<evidence type="ECO:0000313" key="3">
    <source>
        <dbReference type="Proteomes" id="UP000178272"/>
    </source>
</evidence>
<dbReference type="AlphaFoldDB" id="A0A1G1VB02"/>
<protein>
    <submittedName>
        <fullName evidence="2">Uncharacterized protein</fullName>
    </submittedName>
</protein>
<proteinExistence type="predicted"/>
<dbReference type="Proteomes" id="UP000178272">
    <property type="component" value="Unassembled WGS sequence"/>
</dbReference>
<dbReference type="STRING" id="1797517.A3F61_03035"/>
<feature type="region of interest" description="Disordered" evidence="1">
    <location>
        <begin position="239"/>
        <end position="269"/>
    </location>
</feature>
<dbReference type="EMBL" id="MHCA01000010">
    <property type="protein sequence ID" value="OGY12590.1"/>
    <property type="molecule type" value="Genomic_DNA"/>
</dbReference>
<sequence>MAVAAETRPGAGNGESQERQPVSATKLWVRNERTGNIILPKPLEGLVYEASLFFELQYRKGLIAQKVAVTIVDARGLKTDPESYLAQGPSGNSPSQLRLNIQFFTPSPALRGYGLIGQSIDLSRMISRWLPSFDEPSYVKSNLVVWNKAGIISPFGSPRQLVFSTNQFYFCGLTIHDISQLREDHQSALKLNPIEATDRKAIYVHITMEDVYRYLLDRAHGLKNESDRLGRQIKYIENRHNISPKPAKQPEPSAEQTSPEYDDYRRFEY</sequence>